<dbReference type="AlphaFoldDB" id="A0A5B7ILM7"/>
<evidence type="ECO:0000313" key="3">
    <source>
        <dbReference type="Proteomes" id="UP000324222"/>
    </source>
</evidence>
<gene>
    <name evidence="2" type="ORF">E2C01_081217</name>
</gene>
<reference evidence="2 3" key="1">
    <citation type="submission" date="2019-05" db="EMBL/GenBank/DDBJ databases">
        <title>Another draft genome of Portunus trituberculatus and its Hox gene families provides insights of decapod evolution.</title>
        <authorList>
            <person name="Jeong J.-H."/>
            <person name="Song I."/>
            <person name="Kim S."/>
            <person name="Choi T."/>
            <person name="Kim D."/>
            <person name="Ryu S."/>
            <person name="Kim W."/>
        </authorList>
    </citation>
    <scope>NUCLEOTIDE SEQUENCE [LARGE SCALE GENOMIC DNA]</scope>
    <source>
        <tissue evidence="2">Muscle</tissue>
    </source>
</reference>
<keyword evidence="3" id="KW-1185">Reference proteome</keyword>
<dbReference type="Proteomes" id="UP000324222">
    <property type="component" value="Unassembled WGS sequence"/>
</dbReference>
<feature type="region of interest" description="Disordered" evidence="1">
    <location>
        <begin position="52"/>
        <end position="82"/>
    </location>
</feature>
<dbReference type="EMBL" id="VSRR010071293">
    <property type="protein sequence ID" value="MPC86391.1"/>
    <property type="molecule type" value="Genomic_DNA"/>
</dbReference>
<evidence type="ECO:0000313" key="2">
    <source>
        <dbReference type="EMBL" id="MPC86391.1"/>
    </source>
</evidence>
<protein>
    <submittedName>
        <fullName evidence="2">Uncharacterized protein</fullName>
    </submittedName>
</protein>
<accession>A0A5B7ILM7</accession>
<proteinExistence type="predicted"/>
<sequence>MAVISFIHPLLHSFQLFYSFQFTVLSTFASPVGPHTPLRTFPQAWPSHRAPLLPATPRYDPLRPATPRPTPPGRGDAFAVRY</sequence>
<feature type="compositionally biased region" description="Low complexity" evidence="1">
    <location>
        <begin position="73"/>
        <end position="82"/>
    </location>
</feature>
<name>A0A5B7ILM7_PORTR</name>
<evidence type="ECO:0000256" key="1">
    <source>
        <dbReference type="SAM" id="MobiDB-lite"/>
    </source>
</evidence>
<organism evidence="2 3">
    <name type="scientific">Portunus trituberculatus</name>
    <name type="common">Swimming crab</name>
    <name type="synonym">Neptunus trituberculatus</name>
    <dbReference type="NCBI Taxonomy" id="210409"/>
    <lineage>
        <taxon>Eukaryota</taxon>
        <taxon>Metazoa</taxon>
        <taxon>Ecdysozoa</taxon>
        <taxon>Arthropoda</taxon>
        <taxon>Crustacea</taxon>
        <taxon>Multicrustacea</taxon>
        <taxon>Malacostraca</taxon>
        <taxon>Eumalacostraca</taxon>
        <taxon>Eucarida</taxon>
        <taxon>Decapoda</taxon>
        <taxon>Pleocyemata</taxon>
        <taxon>Brachyura</taxon>
        <taxon>Eubrachyura</taxon>
        <taxon>Portunoidea</taxon>
        <taxon>Portunidae</taxon>
        <taxon>Portuninae</taxon>
        <taxon>Portunus</taxon>
    </lineage>
</organism>
<comment type="caution">
    <text evidence="2">The sequence shown here is derived from an EMBL/GenBank/DDBJ whole genome shotgun (WGS) entry which is preliminary data.</text>
</comment>